<dbReference type="GO" id="GO:0016787">
    <property type="term" value="F:hydrolase activity"/>
    <property type="evidence" value="ECO:0007669"/>
    <property type="project" value="UniProtKB-KW"/>
</dbReference>
<dbReference type="AlphaFoldDB" id="A0A1W6WXJ7"/>
<dbReference type="SUPFAM" id="SSF56601">
    <property type="entry name" value="beta-lactamase/transpeptidase-like"/>
    <property type="match status" value="1"/>
</dbReference>
<dbReference type="Pfam" id="PF00144">
    <property type="entry name" value="Beta-lactamase"/>
    <property type="match status" value="1"/>
</dbReference>
<proteinExistence type="predicted"/>
<sequence length="620" mass="69960">MLRGVCYMAYAWQARHGLTSNQFQIEFNSLLSLGYRLVDISGYGVSGVDRYSAIWEQSPGPEWQARHGLSSGDHQALFTNLAAQGYRPVRVSGYEVSGTDRYASLWEKTAGPEWRARHGLTAAQYQSEFNNLISQGFRLIDICGYNVAGEPRFAAVWDKSPIPNWVARHNLSSADYQTEFNHWSNQGYILWRVSGYEIAGQNFYAAIWIKGPALTWSARHGLSAADYQAEFNSMLSRGFRLVRVTGYPLHGEVRYAAIWHKPYLSDSDLAFIQQTVTTFMNNHGIPGASLALTYQERLVFAKGYGLANRATNELVTTNHRFRIASVSKPITSAAVFKLIEDGRLNLGDRVFGTNAILGTTYGTQPYSTNIDQIMVQHLLEHTSGWAQTQDPMFSHFNLNQDELITWMLDNERLTYVPGRTFDYLNFGYLLLGRVIERVSGMAYADYVRQHVLAPCGIADMHIAGDTLVDRRANEVVYYPQSSSNPYAIRVSRMDAHGGWIASATDLVRFLVRVDRFSSKPDILNRGSLETMYTTTIAPKIDGTPSNYAKGWAVHPSGNYFHDGDIPGSASIAVRTHHGYCWAVLVNSRNDVQLTKMRSDLYNLMWTIITRIRDWPAYDLF</sequence>
<reference evidence="2 3" key="1">
    <citation type="submission" date="2017-04" db="EMBL/GenBank/DDBJ databases">
        <title>Complete Genome Sequence of Bacillus thuringiensis type Strain ATCC 10792.</title>
        <authorList>
            <person name="Oh D.-H."/>
            <person name="Park B.-J."/>
            <person name="Shuai W."/>
            <person name="Chelliah R."/>
        </authorList>
    </citation>
    <scope>NUCLEOTIDE SEQUENCE [LARGE SCALE GENOMIC DNA]</scope>
    <source>
        <strain evidence="2 3">ATCC 10792</strain>
        <plasmid evidence="2 3">poh1</plasmid>
    </source>
</reference>
<dbReference type="InterPro" id="IPR012338">
    <property type="entry name" value="Beta-lactam/transpept-like"/>
</dbReference>
<dbReference type="Gene3D" id="3.40.710.10">
    <property type="entry name" value="DD-peptidase/beta-lactamase superfamily"/>
    <property type="match status" value="1"/>
</dbReference>
<dbReference type="InterPro" id="IPR050491">
    <property type="entry name" value="AmpC-like"/>
</dbReference>
<organism evidence="2 3">
    <name type="scientific">Bacillus thuringiensis</name>
    <dbReference type="NCBI Taxonomy" id="1428"/>
    <lineage>
        <taxon>Bacteria</taxon>
        <taxon>Bacillati</taxon>
        <taxon>Bacillota</taxon>
        <taxon>Bacilli</taxon>
        <taxon>Bacillales</taxon>
        <taxon>Bacillaceae</taxon>
        <taxon>Bacillus</taxon>
        <taxon>Bacillus cereus group</taxon>
    </lineage>
</organism>
<evidence type="ECO:0000259" key="1">
    <source>
        <dbReference type="Pfam" id="PF00144"/>
    </source>
</evidence>
<gene>
    <name evidence="2" type="ORF">CAB88_30090</name>
</gene>
<feature type="domain" description="Beta-lactamase-related" evidence="1">
    <location>
        <begin position="272"/>
        <end position="591"/>
    </location>
</feature>
<dbReference type="InterPro" id="IPR049511">
    <property type="entry name" value="PGH-like_rpt"/>
</dbReference>
<dbReference type="Proteomes" id="UP000194143">
    <property type="component" value="Plasmid poh1"/>
</dbReference>
<evidence type="ECO:0000313" key="3">
    <source>
        <dbReference type="Proteomes" id="UP000194143"/>
    </source>
</evidence>
<protein>
    <submittedName>
        <fullName evidence="2">Serine hydrolase</fullName>
    </submittedName>
</protein>
<dbReference type="PANTHER" id="PTHR46825">
    <property type="entry name" value="D-ALANYL-D-ALANINE-CARBOXYPEPTIDASE/ENDOPEPTIDASE AMPH"/>
    <property type="match status" value="1"/>
</dbReference>
<keyword evidence="2" id="KW-0378">Hydrolase</keyword>
<name>A0A1W6WXJ7_BACTU</name>
<dbReference type="EMBL" id="CP021062">
    <property type="protein sequence ID" value="ARP61274.1"/>
    <property type="molecule type" value="Genomic_DNA"/>
</dbReference>
<dbReference type="InterPro" id="IPR001466">
    <property type="entry name" value="Beta-lactam-related"/>
</dbReference>
<accession>A0A1W6WXJ7</accession>
<keyword evidence="2" id="KW-0614">Plasmid</keyword>
<geneLocation type="plasmid" evidence="2 3">
    <name>poh1</name>
</geneLocation>
<dbReference type="Pfam" id="PF17660">
    <property type="entry name" value="BTRD1"/>
    <property type="match status" value="5"/>
</dbReference>
<keyword evidence="3" id="KW-1185">Reference proteome</keyword>
<dbReference type="PANTHER" id="PTHR46825:SF7">
    <property type="entry name" value="D-ALANYL-D-ALANINE CARBOXYPEPTIDASE"/>
    <property type="match status" value="1"/>
</dbReference>
<evidence type="ECO:0000313" key="2">
    <source>
        <dbReference type="EMBL" id="ARP61274.1"/>
    </source>
</evidence>